<dbReference type="OrthoDB" id="5508079at2"/>
<sequence>MLNILLLTVLIISVITDLKSRKIYNNVIFPSLLLAFVLNGIFDGWSGLLSSFLGFLAGLGVLLIPYLMGGMGAGDVKLLALVGAIKGASFVFMASIYMALIGGLIGLIILLFRKGFFQRIKSIIFSLSSIRYGIKVPMGLDKEVLHTTYPYGVAIAGGAVLTFMFNGVTLL</sequence>
<comment type="caution">
    <text evidence="4">The sequence shown here is derived from an EMBL/GenBank/DDBJ whole genome shotgun (WGS) entry which is preliminary data.</text>
</comment>
<accession>A0A495A1B5</accession>
<dbReference type="InterPro" id="IPR000045">
    <property type="entry name" value="Prepilin_IV_endopep_pep"/>
</dbReference>
<dbReference type="Pfam" id="PF01478">
    <property type="entry name" value="Peptidase_A24"/>
    <property type="match status" value="1"/>
</dbReference>
<organism evidence="4 5">
    <name type="scientific">Oceanobacillus halophilus</name>
    <dbReference type="NCBI Taxonomy" id="930130"/>
    <lineage>
        <taxon>Bacteria</taxon>
        <taxon>Bacillati</taxon>
        <taxon>Bacillota</taxon>
        <taxon>Bacilli</taxon>
        <taxon>Bacillales</taxon>
        <taxon>Bacillaceae</taxon>
        <taxon>Oceanobacillus</taxon>
    </lineage>
</organism>
<evidence type="ECO:0000256" key="2">
    <source>
        <dbReference type="SAM" id="Phobius"/>
    </source>
</evidence>
<reference evidence="4 5" key="1">
    <citation type="journal article" date="2016" name="Int. J. Syst. Evol. Microbiol.">
        <title>Oceanobacillus halophilus sp. nov., a novel moderately halophilic bacterium from a hypersaline lake.</title>
        <authorList>
            <person name="Amoozegar M.A."/>
            <person name="Bagheri M."/>
            <person name="Makhdoumi A."/>
            <person name="Nikou M.M."/>
            <person name="Fazeli S.A.S."/>
            <person name="Schumann P."/>
            <person name="Sproer C."/>
            <person name="Sanchez-Porro C."/>
            <person name="Ventosa A."/>
        </authorList>
    </citation>
    <scope>NUCLEOTIDE SEQUENCE [LARGE SCALE GENOMIC DNA]</scope>
    <source>
        <strain evidence="4 5">DSM 23996</strain>
    </source>
</reference>
<gene>
    <name evidence="4" type="ORF">D8M06_10830</name>
</gene>
<evidence type="ECO:0000259" key="3">
    <source>
        <dbReference type="Pfam" id="PF01478"/>
    </source>
</evidence>
<dbReference type="PANTHER" id="PTHR30487:SF0">
    <property type="entry name" value="PREPILIN LEADER PEPTIDASE_N-METHYLTRANSFERASE-RELATED"/>
    <property type="match status" value="1"/>
</dbReference>
<evidence type="ECO:0000313" key="5">
    <source>
        <dbReference type="Proteomes" id="UP000269301"/>
    </source>
</evidence>
<dbReference type="RefSeq" id="WP_121204422.1">
    <property type="nucleotide sequence ID" value="NZ_RBZP01000007.1"/>
</dbReference>
<feature type="transmembrane region" description="Helical" evidence="2">
    <location>
        <begin position="26"/>
        <end position="42"/>
    </location>
</feature>
<dbReference type="PANTHER" id="PTHR30487">
    <property type="entry name" value="TYPE 4 PREPILIN-LIKE PROTEINS LEADER PEPTIDE-PROCESSING ENZYME"/>
    <property type="match status" value="1"/>
</dbReference>
<proteinExistence type="inferred from homology"/>
<feature type="transmembrane region" description="Helical" evidence="2">
    <location>
        <begin position="49"/>
        <end position="68"/>
    </location>
</feature>
<keyword evidence="2" id="KW-0472">Membrane</keyword>
<dbReference type="GO" id="GO:0006465">
    <property type="term" value="P:signal peptide processing"/>
    <property type="evidence" value="ECO:0007669"/>
    <property type="project" value="TreeGrafter"/>
</dbReference>
<feature type="transmembrane region" description="Helical" evidence="2">
    <location>
        <begin position="148"/>
        <end position="168"/>
    </location>
</feature>
<dbReference type="Proteomes" id="UP000269301">
    <property type="component" value="Unassembled WGS sequence"/>
</dbReference>
<dbReference type="GO" id="GO:0005886">
    <property type="term" value="C:plasma membrane"/>
    <property type="evidence" value="ECO:0007669"/>
    <property type="project" value="TreeGrafter"/>
</dbReference>
<dbReference type="EMBL" id="RBZP01000007">
    <property type="protein sequence ID" value="RKQ33260.1"/>
    <property type="molecule type" value="Genomic_DNA"/>
</dbReference>
<evidence type="ECO:0000256" key="1">
    <source>
        <dbReference type="ARBA" id="ARBA00005801"/>
    </source>
</evidence>
<keyword evidence="2" id="KW-0812">Transmembrane</keyword>
<protein>
    <submittedName>
        <fullName evidence="4">Prepilin peptidase</fullName>
    </submittedName>
</protein>
<keyword evidence="2" id="KW-1133">Transmembrane helix</keyword>
<dbReference type="Gene3D" id="1.20.120.1220">
    <property type="match status" value="1"/>
</dbReference>
<feature type="domain" description="Prepilin type IV endopeptidase peptidase" evidence="3">
    <location>
        <begin position="4"/>
        <end position="107"/>
    </location>
</feature>
<comment type="similarity">
    <text evidence="1">Belongs to the peptidase A24 family.</text>
</comment>
<dbReference type="AlphaFoldDB" id="A0A495A1B5"/>
<keyword evidence="5" id="KW-1185">Reference proteome</keyword>
<dbReference type="InterPro" id="IPR050882">
    <property type="entry name" value="Prepilin_peptidase/N-MTase"/>
</dbReference>
<dbReference type="GO" id="GO:0004190">
    <property type="term" value="F:aspartic-type endopeptidase activity"/>
    <property type="evidence" value="ECO:0007669"/>
    <property type="project" value="InterPro"/>
</dbReference>
<name>A0A495A1B5_9BACI</name>
<evidence type="ECO:0000313" key="4">
    <source>
        <dbReference type="EMBL" id="RKQ33260.1"/>
    </source>
</evidence>
<feature type="transmembrane region" description="Helical" evidence="2">
    <location>
        <begin position="88"/>
        <end position="112"/>
    </location>
</feature>